<reference evidence="12" key="1">
    <citation type="submission" date="2020-01" db="EMBL/GenBank/DDBJ databases">
        <authorList>
            <person name="Chen W.-M."/>
        </authorList>
    </citation>
    <scope>NUCLEOTIDE SEQUENCE</scope>
    <source>
        <strain evidence="12">CYK-10</strain>
    </source>
</reference>
<feature type="transmembrane region" description="Helical" evidence="9">
    <location>
        <begin position="104"/>
        <end position="128"/>
    </location>
</feature>
<dbReference type="InterPro" id="IPR039421">
    <property type="entry name" value="Type_1_exporter"/>
</dbReference>
<evidence type="ECO:0000313" key="13">
    <source>
        <dbReference type="Proteomes" id="UP001193501"/>
    </source>
</evidence>
<dbReference type="InterPro" id="IPR003593">
    <property type="entry name" value="AAA+_ATPase"/>
</dbReference>
<feature type="transmembrane region" description="Helical" evidence="9">
    <location>
        <begin position="134"/>
        <end position="153"/>
    </location>
</feature>
<keyword evidence="7 9" id="KW-1133">Transmembrane helix</keyword>
<proteinExistence type="predicted"/>
<name>A0AAE4YC03_9RHOB</name>
<dbReference type="PROSITE" id="PS50929">
    <property type="entry name" value="ABC_TM1F"/>
    <property type="match status" value="1"/>
</dbReference>
<evidence type="ECO:0000256" key="4">
    <source>
        <dbReference type="ARBA" id="ARBA00022692"/>
    </source>
</evidence>
<dbReference type="FunFam" id="3.40.50.300:FF:000221">
    <property type="entry name" value="Multidrug ABC transporter ATP-binding protein"/>
    <property type="match status" value="1"/>
</dbReference>
<dbReference type="Pfam" id="PF00005">
    <property type="entry name" value="ABC_tran"/>
    <property type="match status" value="1"/>
</dbReference>
<evidence type="ECO:0000256" key="3">
    <source>
        <dbReference type="ARBA" id="ARBA00022475"/>
    </source>
</evidence>
<dbReference type="InterPro" id="IPR036640">
    <property type="entry name" value="ABC1_TM_sf"/>
</dbReference>
<keyword evidence="2" id="KW-0813">Transport</keyword>
<dbReference type="AlphaFoldDB" id="A0AAE4YC03"/>
<feature type="transmembrane region" description="Helical" evidence="9">
    <location>
        <begin position="29"/>
        <end position="48"/>
    </location>
</feature>
<feature type="domain" description="ABC transporter" evidence="10">
    <location>
        <begin position="312"/>
        <end position="545"/>
    </location>
</feature>
<dbReference type="GO" id="GO:0034040">
    <property type="term" value="F:ATPase-coupled lipid transmembrane transporter activity"/>
    <property type="evidence" value="ECO:0007669"/>
    <property type="project" value="TreeGrafter"/>
</dbReference>
<evidence type="ECO:0000256" key="9">
    <source>
        <dbReference type="SAM" id="Phobius"/>
    </source>
</evidence>
<dbReference type="GO" id="GO:0016887">
    <property type="term" value="F:ATP hydrolysis activity"/>
    <property type="evidence" value="ECO:0007669"/>
    <property type="project" value="InterPro"/>
</dbReference>
<feature type="domain" description="ABC transmembrane type-1" evidence="11">
    <location>
        <begin position="1"/>
        <end position="278"/>
    </location>
</feature>
<keyword evidence="3" id="KW-1003">Cell membrane</keyword>
<comment type="subcellular location">
    <subcellularLocation>
        <location evidence="1">Cell membrane</location>
        <topology evidence="1">Multi-pass membrane protein</topology>
    </subcellularLocation>
</comment>
<dbReference type="GO" id="GO:0005524">
    <property type="term" value="F:ATP binding"/>
    <property type="evidence" value="ECO:0007669"/>
    <property type="project" value="UniProtKB-KW"/>
</dbReference>
<dbReference type="InterPro" id="IPR027417">
    <property type="entry name" value="P-loop_NTPase"/>
</dbReference>
<evidence type="ECO:0000313" key="12">
    <source>
        <dbReference type="EMBL" id="NBZ87160.1"/>
    </source>
</evidence>
<accession>A0AAE4YC03</accession>
<evidence type="ECO:0000256" key="6">
    <source>
        <dbReference type="ARBA" id="ARBA00022840"/>
    </source>
</evidence>
<evidence type="ECO:0000259" key="11">
    <source>
        <dbReference type="PROSITE" id="PS50929"/>
    </source>
</evidence>
<organism evidence="12 13">
    <name type="scientific">Stagnihabitans tardus</name>
    <dbReference type="NCBI Taxonomy" id="2699202"/>
    <lineage>
        <taxon>Bacteria</taxon>
        <taxon>Pseudomonadati</taxon>
        <taxon>Pseudomonadota</taxon>
        <taxon>Alphaproteobacteria</taxon>
        <taxon>Rhodobacterales</taxon>
        <taxon>Paracoccaceae</taxon>
        <taxon>Stagnihabitans</taxon>
    </lineage>
</organism>
<keyword evidence="4 9" id="KW-0812">Transmembrane</keyword>
<dbReference type="Gene3D" id="3.40.50.300">
    <property type="entry name" value="P-loop containing nucleotide triphosphate hydrolases"/>
    <property type="match status" value="1"/>
</dbReference>
<dbReference type="Pfam" id="PF00664">
    <property type="entry name" value="ABC_membrane"/>
    <property type="match status" value="1"/>
</dbReference>
<dbReference type="InterPro" id="IPR003439">
    <property type="entry name" value="ABC_transporter-like_ATP-bd"/>
</dbReference>
<dbReference type="PANTHER" id="PTHR24221:SF654">
    <property type="entry name" value="ATP-BINDING CASSETTE SUB-FAMILY B MEMBER 6"/>
    <property type="match status" value="1"/>
</dbReference>
<dbReference type="InterPro" id="IPR011527">
    <property type="entry name" value="ABC1_TM_dom"/>
</dbReference>
<keyword evidence="8 9" id="KW-0472">Membrane</keyword>
<dbReference type="Proteomes" id="UP001193501">
    <property type="component" value="Unassembled WGS sequence"/>
</dbReference>
<dbReference type="Gene3D" id="1.20.1560.10">
    <property type="entry name" value="ABC transporter type 1, transmembrane domain"/>
    <property type="match status" value="1"/>
</dbReference>
<dbReference type="InterPro" id="IPR017871">
    <property type="entry name" value="ABC_transporter-like_CS"/>
</dbReference>
<dbReference type="SUPFAM" id="SSF90123">
    <property type="entry name" value="ABC transporter transmembrane region"/>
    <property type="match status" value="1"/>
</dbReference>
<dbReference type="CDD" id="cd18552">
    <property type="entry name" value="ABC_6TM_MsbA_like"/>
    <property type="match status" value="1"/>
</dbReference>
<protein>
    <submittedName>
        <fullName evidence="12">ATP-binding cassette domain-containing protein</fullName>
    </submittedName>
</protein>
<evidence type="ECO:0000256" key="5">
    <source>
        <dbReference type="ARBA" id="ARBA00022741"/>
    </source>
</evidence>
<dbReference type="PROSITE" id="PS00211">
    <property type="entry name" value="ABC_TRANSPORTER_1"/>
    <property type="match status" value="1"/>
</dbReference>
<gene>
    <name evidence="12" type="ORF">GV832_06165</name>
</gene>
<dbReference type="EMBL" id="JAABNR010000005">
    <property type="protein sequence ID" value="NBZ87160.1"/>
    <property type="molecule type" value="Genomic_DNA"/>
</dbReference>
<evidence type="ECO:0000256" key="1">
    <source>
        <dbReference type="ARBA" id="ARBA00004651"/>
    </source>
</evidence>
<evidence type="ECO:0000256" key="8">
    <source>
        <dbReference type="ARBA" id="ARBA00023136"/>
    </source>
</evidence>
<dbReference type="PANTHER" id="PTHR24221">
    <property type="entry name" value="ATP-BINDING CASSETTE SUB-FAMILY B"/>
    <property type="match status" value="1"/>
</dbReference>
<dbReference type="GO" id="GO:0140359">
    <property type="term" value="F:ABC-type transporter activity"/>
    <property type="evidence" value="ECO:0007669"/>
    <property type="project" value="InterPro"/>
</dbReference>
<evidence type="ECO:0000259" key="10">
    <source>
        <dbReference type="PROSITE" id="PS50893"/>
    </source>
</evidence>
<feature type="transmembrane region" description="Helical" evidence="9">
    <location>
        <begin position="217"/>
        <end position="242"/>
    </location>
</feature>
<sequence>MAGVAAATAASAWIMQAFFDAIATPSDRAQVWTVAGAIALIFLCRGVFSYLQAVLLAKAGNRVVAGIQSRIFSRLMGQDHAFFSGTESSEILMRLTQGATSARAMIDALAVGLIRDLLTFVGLAAVMVWQHATLSLMFLVIGPLAAIGLRLVLAGVRRLAGQELSSIADVYRVLQESAAGIRIIKAFALEDLMSARMDQAVRQTEARQNARTRVASLTVPMLDVLAGFAIAGILVISTTALIGGEATSPGQLMSFVTALLMAYDPARRLSQTRVAIEANMVGVNLIFDLMDRPLGLAEAPDAQALPGAPLEVAFDGAGFAYGEKVAVHPLTLTCAAGQTTAFVGPSGSGKSTLLNLVLRLQDPTSGAVRINGLDLRQAQMGSLRAAIAYVGQETFLFSDTLRENIRLGRRDASDAEVEAAARVAQAHDFIAALPQGYETPVGENGAFLSGGQKQRIAIARAVLKNAPILVLDEATSALDNISERGVRDGLAALSQGRTTIVVAHRLTTIQHADRICFLEAGRVVEEGTFDDLMARGGKFRALHDGAAGEAVG</sequence>
<evidence type="ECO:0000256" key="7">
    <source>
        <dbReference type="ARBA" id="ARBA00022989"/>
    </source>
</evidence>
<keyword evidence="6 12" id="KW-0067">ATP-binding</keyword>
<dbReference type="SMART" id="SM00382">
    <property type="entry name" value="AAA"/>
    <property type="match status" value="1"/>
</dbReference>
<keyword evidence="13" id="KW-1185">Reference proteome</keyword>
<evidence type="ECO:0000256" key="2">
    <source>
        <dbReference type="ARBA" id="ARBA00022448"/>
    </source>
</evidence>
<dbReference type="SUPFAM" id="SSF52540">
    <property type="entry name" value="P-loop containing nucleoside triphosphate hydrolases"/>
    <property type="match status" value="1"/>
</dbReference>
<dbReference type="GO" id="GO:0005886">
    <property type="term" value="C:plasma membrane"/>
    <property type="evidence" value="ECO:0007669"/>
    <property type="project" value="UniProtKB-SubCell"/>
</dbReference>
<comment type="caution">
    <text evidence="12">The sequence shown here is derived from an EMBL/GenBank/DDBJ whole genome shotgun (WGS) entry which is preliminary data.</text>
</comment>
<dbReference type="PROSITE" id="PS50893">
    <property type="entry name" value="ABC_TRANSPORTER_2"/>
    <property type="match status" value="1"/>
</dbReference>
<keyword evidence="5" id="KW-0547">Nucleotide-binding</keyword>